<reference evidence="2" key="1">
    <citation type="journal article" date="2014" name="Front. Microbiol.">
        <title>High frequency of phylogenetically diverse reductive dehalogenase-homologous genes in deep subseafloor sedimentary metagenomes.</title>
        <authorList>
            <person name="Kawai M."/>
            <person name="Futagami T."/>
            <person name="Toyoda A."/>
            <person name="Takaki Y."/>
            <person name="Nishi S."/>
            <person name="Hori S."/>
            <person name="Arai W."/>
            <person name="Tsubouchi T."/>
            <person name="Morono Y."/>
            <person name="Uchiyama I."/>
            <person name="Ito T."/>
            <person name="Fujiyama A."/>
            <person name="Inagaki F."/>
            <person name="Takami H."/>
        </authorList>
    </citation>
    <scope>NUCLEOTIDE SEQUENCE</scope>
    <source>
        <strain evidence="2">Expedition CK06-06</strain>
    </source>
</reference>
<dbReference type="EMBL" id="BARS01028761">
    <property type="protein sequence ID" value="GAF99521.1"/>
    <property type="molecule type" value="Genomic_DNA"/>
</dbReference>
<name>X0UJS7_9ZZZZ</name>
<evidence type="ECO:0000256" key="1">
    <source>
        <dbReference type="SAM" id="MobiDB-lite"/>
    </source>
</evidence>
<dbReference type="InterPro" id="IPR036388">
    <property type="entry name" value="WH-like_DNA-bd_sf"/>
</dbReference>
<feature type="compositionally biased region" description="Basic and acidic residues" evidence="1">
    <location>
        <begin position="88"/>
        <end position="100"/>
    </location>
</feature>
<comment type="caution">
    <text evidence="2">The sequence shown here is derived from an EMBL/GenBank/DDBJ whole genome shotgun (WGS) entry which is preliminary data.</text>
</comment>
<feature type="region of interest" description="Disordered" evidence="1">
    <location>
        <begin position="73"/>
        <end position="100"/>
    </location>
</feature>
<dbReference type="AlphaFoldDB" id="X0UJS7"/>
<gene>
    <name evidence="2" type="ORF">S01H1_45046</name>
</gene>
<sequence>MEQIRGRLAADFHADFTCPLTAGIFIRIAAEAAEEDLSRGETEITPYWRVIKADGSLNQKLPGGTEAQAARLREEGHSIQPGKGKKAPRVEDFEKSLQKL</sequence>
<organism evidence="2">
    <name type="scientific">marine sediment metagenome</name>
    <dbReference type="NCBI Taxonomy" id="412755"/>
    <lineage>
        <taxon>unclassified sequences</taxon>
        <taxon>metagenomes</taxon>
        <taxon>ecological metagenomes</taxon>
    </lineage>
</organism>
<proteinExistence type="predicted"/>
<protein>
    <submittedName>
        <fullName evidence="2">Uncharacterized protein</fullName>
    </submittedName>
</protein>
<evidence type="ECO:0000313" key="2">
    <source>
        <dbReference type="EMBL" id="GAF99521.1"/>
    </source>
</evidence>
<accession>X0UJS7</accession>
<dbReference type="Gene3D" id="1.10.10.10">
    <property type="entry name" value="Winged helix-like DNA-binding domain superfamily/Winged helix DNA-binding domain"/>
    <property type="match status" value="1"/>
</dbReference>